<organism evidence="3 4">
    <name type="scientific">Candidatus Methylophosphatis roskildensis</name>
    <dbReference type="NCBI Taxonomy" id="2899263"/>
    <lineage>
        <taxon>Bacteria</taxon>
        <taxon>Pseudomonadati</taxon>
        <taxon>Pseudomonadota</taxon>
        <taxon>Betaproteobacteria</taxon>
        <taxon>Nitrosomonadales</taxon>
        <taxon>Sterolibacteriaceae</taxon>
        <taxon>Candidatus Methylophosphatis</taxon>
    </lineage>
</organism>
<gene>
    <name evidence="3" type="ORF">IPH26_09740</name>
</gene>
<reference evidence="3" key="1">
    <citation type="submission" date="2020-10" db="EMBL/GenBank/DDBJ databases">
        <title>Connecting structure to function with the recovery of over 1000 high-quality activated sludge metagenome-assembled genomes encoding full-length rRNA genes using long-read sequencing.</title>
        <authorList>
            <person name="Singleton C.M."/>
            <person name="Petriglieri F."/>
            <person name="Kristensen J.M."/>
            <person name="Kirkegaard R.H."/>
            <person name="Michaelsen T.Y."/>
            <person name="Andersen M.H."/>
            <person name="Karst S.M."/>
            <person name="Dueholm M.S."/>
            <person name="Nielsen P.H."/>
            <person name="Albertsen M."/>
        </authorList>
    </citation>
    <scope>NUCLEOTIDE SEQUENCE</scope>
    <source>
        <strain evidence="3">Bjer_18-Q3-R1-45_BAT3C.347</strain>
    </source>
</reference>
<dbReference type="EMBL" id="JADJEV010000003">
    <property type="protein sequence ID" value="MBK6973206.1"/>
    <property type="molecule type" value="Genomic_DNA"/>
</dbReference>
<accession>A0A9D7E3M9</accession>
<proteinExistence type="predicted"/>
<feature type="domain" description="Uncharacterised" evidence="2">
    <location>
        <begin position="49"/>
        <end position="357"/>
    </location>
</feature>
<comment type="caution">
    <text evidence="3">The sequence shown here is derived from an EMBL/GenBank/DDBJ whole genome shotgun (WGS) entry which is preliminary data.</text>
</comment>
<evidence type="ECO:0000313" key="4">
    <source>
        <dbReference type="Proteomes" id="UP000807785"/>
    </source>
</evidence>
<name>A0A9D7E3M9_9PROT</name>
<sequence length="613" mass="65713">MGSLLKHLWGSERKSPPVRRAGPRVHGDAAAIVYPSVDPGLPVLSVDHILEQNEDLIARIKLAYGSEIQAFSADLLPLIRRYAEFVHLLPATSDNYFCSPGGLFRLGLEIAFFSLQGTDGQIFSGRATILQRRELEPRWRKATFIAGLCHEIHRTLSHLVVTDSQGNEWPFYISALSTWLASTGADRYFLKWVPNAGEMRSLGVFALPRVVDNDTLQYLAQGNSVVVPQMMGSVSGMPCQREHGVLDQLVRRAAALVIDRDLRASADRYGKPILGSHLERYLLDGMRRLVADSEAWKPNAERSRVWYGSDGVFIVWPNAAADLAKLLEADQLPGIPKSSETILEILVAAGVVQPQNESRATWDIYPPNAKKSLEAIRLVFPDILFGASPASPVPIGASLLTPAPEAVASPAVPAPAPTPGTAPAVAVPAVDGRTPAGQHQLPLRFDRSRRPSSTAASDGENAAPADHDAGAPGIGIDDVIAPAPDQAATPGADDSPPIRFAFLSPARLNPSIREAIEDIIGTMNGNPADVAARTVAQGVFVPLKAFERRKVEPAIAVRALAELAALAITAGTQAKTAVHEFCGERLSGVVILPQFVAGLCPADFAITCPEEVR</sequence>
<dbReference type="NCBIfam" id="NF041494">
    <property type="entry name" value="MobH"/>
    <property type="match status" value="1"/>
</dbReference>
<feature type="compositionally biased region" description="Low complexity" evidence="1">
    <location>
        <begin position="421"/>
        <end position="430"/>
    </location>
</feature>
<dbReference type="AlphaFoldDB" id="A0A9D7E3M9"/>
<evidence type="ECO:0000259" key="2">
    <source>
        <dbReference type="Pfam" id="PF07514"/>
    </source>
</evidence>
<feature type="region of interest" description="Disordered" evidence="1">
    <location>
        <begin position="1"/>
        <end position="23"/>
    </location>
</feature>
<evidence type="ECO:0000256" key="1">
    <source>
        <dbReference type="SAM" id="MobiDB-lite"/>
    </source>
</evidence>
<dbReference type="Gene3D" id="1.10.3210.40">
    <property type="match status" value="1"/>
</dbReference>
<feature type="region of interest" description="Disordered" evidence="1">
    <location>
        <begin position="408"/>
        <end position="496"/>
    </location>
</feature>
<dbReference type="InterPro" id="IPR011119">
    <property type="entry name" value="Unchr_helicase_relaxase_TraI"/>
</dbReference>
<dbReference type="Pfam" id="PF07514">
    <property type="entry name" value="TraI_2"/>
    <property type="match status" value="1"/>
</dbReference>
<protein>
    <submittedName>
        <fullName evidence="3">TraI domain-containing protein</fullName>
    </submittedName>
</protein>
<evidence type="ECO:0000313" key="3">
    <source>
        <dbReference type="EMBL" id="MBK6973206.1"/>
    </source>
</evidence>
<dbReference type="Proteomes" id="UP000807785">
    <property type="component" value="Unassembled WGS sequence"/>
</dbReference>
<feature type="compositionally biased region" description="Low complexity" evidence="1">
    <location>
        <begin position="470"/>
        <end position="481"/>
    </location>
</feature>